<gene>
    <name evidence="2" type="primary">ZMYM1_88</name>
    <name evidence="2" type="ORF">g.163860</name>
</gene>
<sequence>MVKEAKYYSIILDCIPDLSHTEQMTIIIRFVFIEQSKNESNISIGEHFLGFVPIQSSTGMSVSDVILQRLNGFGIPIQNIRGQGYDNGANMRGKHSGVQRRIRNINHRAFFVACSAHSLNLIVNDAVKSSLETIQFF</sequence>
<organism evidence="2">
    <name type="scientific">Sipha flava</name>
    <name type="common">yellow sugarcane aphid</name>
    <dbReference type="NCBI Taxonomy" id="143950"/>
    <lineage>
        <taxon>Eukaryota</taxon>
        <taxon>Metazoa</taxon>
        <taxon>Ecdysozoa</taxon>
        <taxon>Arthropoda</taxon>
        <taxon>Hexapoda</taxon>
        <taxon>Insecta</taxon>
        <taxon>Pterygota</taxon>
        <taxon>Neoptera</taxon>
        <taxon>Paraneoptera</taxon>
        <taxon>Hemiptera</taxon>
        <taxon>Sternorrhyncha</taxon>
        <taxon>Aphidomorpha</taxon>
        <taxon>Aphidoidea</taxon>
        <taxon>Aphididae</taxon>
        <taxon>Sipha</taxon>
    </lineage>
</organism>
<proteinExistence type="predicted"/>
<dbReference type="Pfam" id="PF14291">
    <property type="entry name" value="DUF4371"/>
    <property type="match status" value="1"/>
</dbReference>
<dbReference type="PANTHER" id="PTHR45749">
    <property type="match status" value="1"/>
</dbReference>
<dbReference type="SUPFAM" id="SSF53098">
    <property type="entry name" value="Ribonuclease H-like"/>
    <property type="match status" value="1"/>
</dbReference>
<name>A0A2S2Q9X7_9HEMI</name>
<dbReference type="EMBL" id="GGMS01005334">
    <property type="protein sequence ID" value="MBY74537.1"/>
    <property type="molecule type" value="Transcribed_RNA"/>
</dbReference>
<dbReference type="OrthoDB" id="6614223at2759"/>
<dbReference type="InterPro" id="IPR012337">
    <property type="entry name" value="RNaseH-like_sf"/>
</dbReference>
<protein>
    <submittedName>
        <fullName evidence="2">Zinc finger MYM-type protein 1</fullName>
    </submittedName>
</protein>
<evidence type="ECO:0000259" key="1">
    <source>
        <dbReference type="Pfam" id="PF14291"/>
    </source>
</evidence>
<dbReference type="PANTHER" id="PTHR45749:SF35">
    <property type="entry name" value="AC-LIKE TRANSPOSASE-RELATED"/>
    <property type="match status" value="1"/>
</dbReference>
<dbReference type="InterPro" id="IPR025398">
    <property type="entry name" value="DUF4371"/>
</dbReference>
<evidence type="ECO:0000313" key="2">
    <source>
        <dbReference type="EMBL" id="MBY74537.1"/>
    </source>
</evidence>
<reference evidence="2" key="1">
    <citation type="submission" date="2018-04" db="EMBL/GenBank/DDBJ databases">
        <title>Transcriptome assembly of Sipha flava.</title>
        <authorList>
            <person name="Scully E.D."/>
            <person name="Geib S.M."/>
            <person name="Palmer N.A."/>
            <person name="Koch K."/>
            <person name="Bradshaw J."/>
            <person name="Heng-Moss T."/>
            <person name="Sarath G."/>
        </authorList>
    </citation>
    <scope>NUCLEOTIDE SEQUENCE</scope>
</reference>
<accession>A0A2S2Q9X7</accession>
<feature type="domain" description="DUF4371" evidence="1">
    <location>
        <begin position="7"/>
        <end position="97"/>
    </location>
</feature>
<dbReference type="AlphaFoldDB" id="A0A2S2Q9X7"/>